<dbReference type="InterPro" id="IPR050556">
    <property type="entry name" value="Type_II_TA_system_RNase"/>
</dbReference>
<dbReference type="Pfam" id="PF01850">
    <property type="entry name" value="PIN"/>
    <property type="match status" value="1"/>
</dbReference>
<reference evidence="9 10" key="1">
    <citation type="submission" date="2020-03" db="EMBL/GenBank/DDBJ databases">
        <title>Leucobacter sp. nov., isolated from beetles.</title>
        <authorList>
            <person name="Hyun D.-W."/>
            <person name="Bae J.-W."/>
        </authorList>
    </citation>
    <scope>NUCLEOTIDE SEQUENCE [LARGE SCALE GENOMIC DNA]</scope>
    <source>
        <strain evidence="9 10">HDW9B</strain>
    </source>
</reference>
<name>A0A6G8FLF5_9MICO</name>
<dbReference type="InterPro" id="IPR029060">
    <property type="entry name" value="PIN-like_dom_sf"/>
</dbReference>
<dbReference type="KEGG" id="lins:G7067_01395"/>
<accession>A0A6G8FLF5</accession>
<dbReference type="PANTHER" id="PTHR33653:SF1">
    <property type="entry name" value="RIBONUCLEASE VAPC2"/>
    <property type="match status" value="1"/>
</dbReference>
<comment type="cofactor">
    <cofactor evidence="1">
        <name>Mg(2+)</name>
        <dbReference type="ChEBI" id="CHEBI:18420"/>
    </cofactor>
</comment>
<keyword evidence="5" id="KW-0378">Hydrolase</keyword>
<evidence type="ECO:0000313" key="10">
    <source>
        <dbReference type="Proteomes" id="UP000501387"/>
    </source>
</evidence>
<protein>
    <submittedName>
        <fullName evidence="9">Type II toxin-antitoxin system VapC family toxin</fullName>
    </submittedName>
</protein>
<dbReference type="GO" id="GO:0016787">
    <property type="term" value="F:hydrolase activity"/>
    <property type="evidence" value="ECO:0007669"/>
    <property type="project" value="UniProtKB-KW"/>
</dbReference>
<dbReference type="CDD" id="cd18746">
    <property type="entry name" value="PIN_VapC4-5_FitB-like"/>
    <property type="match status" value="1"/>
</dbReference>
<keyword evidence="10" id="KW-1185">Reference proteome</keyword>
<dbReference type="GO" id="GO:0004518">
    <property type="term" value="F:nuclease activity"/>
    <property type="evidence" value="ECO:0007669"/>
    <property type="project" value="UniProtKB-KW"/>
</dbReference>
<proteinExistence type="inferred from homology"/>
<comment type="similarity">
    <text evidence="7">Belongs to the PINc/VapC protein family.</text>
</comment>
<dbReference type="AlphaFoldDB" id="A0A6G8FLF5"/>
<dbReference type="PANTHER" id="PTHR33653">
    <property type="entry name" value="RIBONUCLEASE VAPC2"/>
    <property type="match status" value="1"/>
</dbReference>
<evidence type="ECO:0000256" key="6">
    <source>
        <dbReference type="ARBA" id="ARBA00022842"/>
    </source>
</evidence>
<evidence type="ECO:0000256" key="5">
    <source>
        <dbReference type="ARBA" id="ARBA00022801"/>
    </source>
</evidence>
<keyword evidence="2" id="KW-1277">Toxin-antitoxin system</keyword>
<evidence type="ECO:0000313" key="9">
    <source>
        <dbReference type="EMBL" id="QIM17256.1"/>
    </source>
</evidence>
<evidence type="ECO:0000256" key="1">
    <source>
        <dbReference type="ARBA" id="ARBA00001946"/>
    </source>
</evidence>
<sequence>MKARPNPRALEWLSLAPDSCLSVLTLGELERGVYLLGRRYPDRAARISDRLTQLREHYTDRILAVDAAAASRWATLPATRTLPVVDGLLAATALAHGLTIATRNVRDFAGTGVEICNPFGAKK</sequence>
<dbReference type="Gene3D" id="3.40.50.1010">
    <property type="entry name" value="5'-nuclease"/>
    <property type="match status" value="1"/>
</dbReference>
<dbReference type="EMBL" id="CP049934">
    <property type="protein sequence ID" value="QIM17256.1"/>
    <property type="molecule type" value="Genomic_DNA"/>
</dbReference>
<evidence type="ECO:0000259" key="8">
    <source>
        <dbReference type="Pfam" id="PF01850"/>
    </source>
</evidence>
<evidence type="ECO:0000256" key="2">
    <source>
        <dbReference type="ARBA" id="ARBA00022649"/>
    </source>
</evidence>
<organism evidence="9 10">
    <name type="scientific">Leucobacter insecticola</name>
    <dbReference type="NCBI Taxonomy" id="2714934"/>
    <lineage>
        <taxon>Bacteria</taxon>
        <taxon>Bacillati</taxon>
        <taxon>Actinomycetota</taxon>
        <taxon>Actinomycetes</taxon>
        <taxon>Micrococcales</taxon>
        <taxon>Microbacteriaceae</taxon>
        <taxon>Leucobacter</taxon>
    </lineage>
</organism>
<keyword evidence="4" id="KW-0479">Metal-binding</keyword>
<dbReference type="InterPro" id="IPR002716">
    <property type="entry name" value="PIN_dom"/>
</dbReference>
<keyword evidence="3" id="KW-0540">Nuclease</keyword>
<evidence type="ECO:0000256" key="3">
    <source>
        <dbReference type="ARBA" id="ARBA00022722"/>
    </source>
</evidence>
<feature type="domain" description="PIN" evidence="8">
    <location>
        <begin position="7"/>
        <end position="106"/>
    </location>
</feature>
<evidence type="ECO:0000256" key="4">
    <source>
        <dbReference type="ARBA" id="ARBA00022723"/>
    </source>
</evidence>
<dbReference type="Proteomes" id="UP000501387">
    <property type="component" value="Chromosome"/>
</dbReference>
<gene>
    <name evidence="9" type="ORF">G7067_01395</name>
</gene>
<keyword evidence="6" id="KW-0460">Magnesium</keyword>
<dbReference type="SUPFAM" id="SSF88723">
    <property type="entry name" value="PIN domain-like"/>
    <property type="match status" value="1"/>
</dbReference>
<dbReference type="GO" id="GO:0046872">
    <property type="term" value="F:metal ion binding"/>
    <property type="evidence" value="ECO:0007669"/>
    <property type="project" value="UniProtKB-KW"/>
</dbReference>
<evidence type="ECO:0000256" key="7">
    <source>
        <dbReference type="ARBA" id="ARBA00038093"/>
    </source>
</evidence>